<name>Q21QF5_ALBFT</name>
<geneLocation type="plasmid" evidence="2">
    <name>pDSM15236</name>
</geneLocation>
<dbReference type="KEGG" id="rfr:Rfer_4304"/>
<proteinExistence type="predicted"/>
<evidence type="ECO:0000313" key="1">
    <source>
        <dbReference type="EMBL" id="ABD71990.1"/>
    </source>
</evidence>
<reference evidence="2" key="1">
    <citation type="submission" date="2006-02" db="EMBL/GenBank/DDBJ databases">
        <title>Complete sequence of plasmid 1 of Rhodoferax ferrireducens DSM 15236.</title>
        <authorList>
            <person name="Copeland A."/>
            <person name="Lucas S."/>
            <person name="Lapidus A."/>
            <person name="Barry K."/>
            <person name="Detter J.C."/>
            <person name="Glavina del Rio T."/>
            <person name="Hammon N."/>
            <person name="Israni S."/>
            <person name="Pitluck S."/>
            <person name="Brettin T."/>
            <person name="Bruce D."/>
            <person name="Han C."/>
            <person name="Tapia R."/>
            <person name="Gilna P."/>
            <person name="Kiss H."/>
            <person name="Schmutz J."/>
            <person name="Larimer F."/>
            <person name="Land M."/>
            <person name="Kyrpides N."/>
            <person name="Ivanova N."/>
            <person name="Richardson P."/>
        </authorList>
    </citation>
    <scope>NUCLEOTIDE SEQUENCE [LARGE SCALE GENOMIC DNA]</scope>
    <source>
        <strain evidence="2">ATCC BAA-621 / DSM 15236 / T118</strain>
        <plasmid evidence="2">Plasmid pDSM15236</plasmid>
    </source>
</reference>
<dbReference type="RefSeq" id="WP_011458749.1">
    <property type="nucleotide sequence ID" value="NC_007901.1"/>
</dbReference>
<keyword evidence="2" id="KW-1185">Reference proteome</keyword>
<dbReference type="Proteomes" id="UP000008332">
    <property type="component" value="Plasmid unnamed1"/>
</dbReference>
<keyword evidence="1" id="KW-0614">Plasmid</keyword>
<accession>Q21QF5</accession>
<dbReference type="AlphaFoldDB" id="Q21QF5"/>
<sequence length="76" mass="9148">MLPPAALDKHFRFYRDIRYCYTMTQERLVDIVRNKQLSPMFRAAALRNVVCNADITITKGRTWGHRRRLVRQHFNI</sequence>
<dbReference type="HOGENOM" id="CLU_2652087_0_0_4"/>
<protein>
    <submittedName>
        <fullName evidence="1">Uncharacterized protein</fullName>
    </submittedName>
</protein>
<evidence type="ECO:0000313" key="2">
    <source>
        <dbReference type="Proteomes" id="UP000008332"/>
    </source>
</evidence>
<gene>
    <name evidence="1" type="ordered locus">Rfer_4304</name>
</gene>
<dbReference type="OrthoDB" id="9111713at2"/>
<organism evidence="1 2">
    <name type="scientific">Albidiferax ferrireducens (strain ATCC BAA-621 / DSM 15236 / T118)</name>
    <name type="common">Rhodoferax ferrireducens</name>
    <dbReference type="NCBI Taxonomy" id="338969"/>
    <lineage>
        <taxon>Bacteria</taxon>
        <taxon>Pseudomonadati</taxon>
        <taxon>Pseudomonadota</taxon>
        <taxon>Betaproteobacteria</taxon>
        <taxon>Burkholderiales</taxon>
        <taxon>Comamonadaceae</taxon>
        <taxon>Rhodoferax</taxon>
    </lineage>
</organism>
<dbReference type="EMBL" id="CP000268">
    <property type="protein sequence ID" value="ABD71990.1"/>
    <property type="molecule type" value="Genomic_DNA"/>
</dbReference>